<keyword evidence="1" id="KW-0812">Transmembrane</keyword>
<protein>
    <submittedName>
        <fullName evidence="2">Uncharacterized protein DUF4017</fullName>
    </submittedName>
</protein>
<gene>
    <name evidence="2" type="ORF">EDD58_101413</name>
</gene>
<reference evidence="2 3" key="1">
    <citation type="submission" date="2019-03" db="EMBL/GenBank/DDBJ databases">
        <title>Genomic Encyclopedia of Type Strains, Phase IV (KMG-IV): sequencing the most valuable type-strain genomes for metagenomic binning, comparative biology and taxonomic classification.</title>
        <authorList>
            <person name="Goeker M."/>
        </authorList>
    </citation>
    <scope>NUCLEOTIDE SEQUENCE [LARGE SCALE GENOMIC DNA]</scope>
    <source>
        <strain evidence="2 3">DSM 45707</strain>
    </source>
</reference>
<dbReference type="OrthoDB" id="2900729at2"/>
<evidence type="ECO:0000313" key="2">
    <source>
        <dbReference type="EMBL" id="TCS96772.1"/>
    </source>
</evidence>
<name>A0A4R3LAN6_9BACL</name>
<comment type="caution">
    <text evidence="2">The sequence shown here is derived from an EMBL/GenBank/DDBJ whole genome shotgun (WGS) entry which is preliminary data.</text>
</comment>
<dbReference type="AlphaFoldDB" id="A0A4R3LAN6"/>
<keyword evidence="3" id="KW-1185">Reference proteome</keyword>
<organism evidence="2 3">
    <name type="scientific">Hazenella coriacea</name>
    <dbReference type="NCBI Taxonomy" id="1179467"/>
    <lineage>
        <taxon>Bacteria</taxon>
        <taxon>Bacillati</taxon>
        <taxon>Bacillota</taxon>
        <taxon>Bacilli</taxon>
        <taxon>Bacillales</taxon>
        <taxon>Thermoactinomycetaceae</taxon>
        <taxon>Hazenella</taxon>
    </lineage>
</organism>
<sequence>MKIMLPSLLAYLIVCVIAVLVPSSEGYNTIVWKLLVGQIYAIPTLLIVTLISYYINKKISRNKIGSS</sequence>
<accession>A0A4R3LAN6</accession>
<keyword evidence="1" id="KW-0472">Membrane</keyword>
<feature type="transmembrane region" description="Helical" evidence="1">
    <location>
        <begin position="36"/>
        <end position="55"/>
    </location>
</feature>
<evidence type="ECO:0000313" key="3">
    <source>
        <dbReference type="Proteomes" id="UP000294937"/>
    </source>
</evidence>
<keyword evidence="1" id="KW-1133">Transmembrane helix</keyword>
<evidence type="ECO:0000256" key="1">
    <source>
        <dbReference type="SAM" id="Phobius"/>
    </source>
</evidence>
<dbReference type="Proteomes" id="UP000294937">
    <property type="component" value="Unassembled WGS sequence"/>
</dbReference>
<dbReference type="InterPro" id="IPR025090">
    <property type="entry name" value="DUF4017"/>
</dbReference>
<dbReference type="EMBL" id="SMAG01000001">
    <property type="protein sequence ID" value="TCS96772.1"/>
    <property type="molecule type" value="Genomic_DNA"/>
</dbReference>
<dbReference type="RefSeq" id="WP_131923156.1">
    <property type="nucleotide sequence ID" value="NZ_SMAG01000001.1"/>
</dbReference>
<dbReference type="Pfam" id="PF13209">
    <property type="entry name" value="DUF4017"/>
    <property type="match status" value="1"/>
</dbReference>
<proteinExistence type="predicted"/>